<organism evidence="2 3">
    <name type="scientific">Strongylus vulgaris</name>
    <name type="common">Blood worm</name>
    <dbReference type="NCBI Taxonomy" id="40348"/>
    <lineage>
        <taxon>Eukaryota</taxon>
        <taxon>Metazoa</taxon>
        <taxon>Ecdysozoa</taxon>
        <taxon>Nematoda</taxon>
        <taxon>Chromadorea</taxon>
        <taxon>Rhabditida</taxon>
        <taxon>Rhabditina</taxon>
        <taxon>Rhabditomorpha</taxon>
        <taxon>Strongyloidea</taxon>
        <taxon>Strongylidae</taxon>
        <taxon>Strongylus</taxon>
    </lineage>
</organism>
<dbReference type="PANTHER" id="PTHR23317:SF76">
    <property type="entry name" value="LD20667P"/>
    <property type="match status" value="1"/>
</dbReference>
<protein>
    <recommendedName>
        <fullName evidence="1">DOCKER Lobe A domain-containing protein</fullName>
    </recommendedName>
</protein>
<dbReference type="GO" id="GO:0005085">
    <property type="term" value="F:guanyl-nucleotide exchange factor activity"/>
    <property type="evidence" value="ECO:0007669"/>
    <property type="project" value="InterPro"/>
</dbReference>
<feature type="domain" description="DOCKER Lobe A" evidence="1">
    <location>
        <begin position="21"/>
        <end position="149"/>
    </location>
</feature>
<dbReference type="AlphaFoldDB" id="A0A3P7IYA6"/>
<evidence type="ECO:0000259" key="1">
    <source>
        <dbReference type="Pfam" id="PF06920"/>
    </source>
</evidence>
<accession>A0A3P7IYA6</accession>
<dbReference type="InterPro" id="IPR026791">
    <property type="entry name" value="DOCK"/>
</dbReference>
<evidence type="ECO:0000313" key="2">
    <source>
        <dbReference type="EMBL" id="VDM69207.1"/>
    </source>
</evidence>
<dbReference type="InterPro" id="IPR043161">
    <property type="entry name" value="DOCK_C_lobe_A"/>
</dbReference>
<dbReference type="InterPro" id="IPR046769">
    <property type="entry name" value="DOCKER_Lobe_A"/>
</dbReference>
<reference evidence="2 3" key="1">
    <citation type="submission" date="2018-11" db="EMBL/GenBank/DDBJ databases">
        <authorList>
            <consortium name="Pathogen Informatics"/>
        </authorList>
    </citation>
    <scope>NUCLEOTIDE SEQUENCE [LARGE SCALE GENOMIC DNA]</scope>
</reference>
<sequence length="188" mass="21082">MILSDTVKLKEFANDFEMTIDLMYRVAKGYQTNPDLRLTWLLNMASRHADRELYCEAGECVLHAAALAAEYIAMSTTDGFMPRGAVDFERISDNILEESAVSDDVLSPDVEGICESRHFTAAGLVNLVEKSMAFFEKAHMYEIMPDVFRVSGFHLFSLLRHDLRSTSFPTTSPCWQQFGNCIGSSSGE</sequence>
<dbReference type="Gene3D" id="1.25.40.410">
    <property type="match status" value="1"/>
</dbReference>
<dbReference type="Proteomes" id="UP000270094">
    <property type="component" value="Unassembled WGS sequence"/>
</dbReference>
<dbReference type="Pfam" id="PF06920">
    <property type="entry name" value="DHR-2_Lobe_A"/>
    <property type="match status" value="1"/>
</dbReference>
<proteinExistence type="predicted"/>
<dbReference type="EMBL" id="UYYB01011440">
    <property type="protein sequence ID" value="VDM69207.1"/>
    <property type="molecule type" value="Genomic_DNA"/>
</dbReference>
<dbReference type="PANTHER" id="PTHR23317">
    <property type="entry name" value="DEDICATOR OF CYTOKINESIS DOCK"/>
    <property type="match status" value="1"/>
</dbReference>
<keyword evidence="3" id="KW-1185">Reference proteome</keyword>
<evidence type="ECO:0000313" key="3">
    <source>
        <dbReference type="Proteomes" id="UP000270094"/>
    </source>
</evidence>
<dbReference type="GO" id="GO:0007264">
    <property type="term" value="P:small GTPase-mediated signal transduction"/>
    <property type="evidence" value="ECO:0007669"/>
    <property type="project" value="InterPro"/>
</dbReference>
<dbReference type="OrthoDB" id="5816999at2759"/>
<gene>
    <name evidence="2" type="ORF">SVUK_LOCUS4205</name>
</gene>
<name>A0A3P7IYA6_STRVU</name>